<dbReference type="eggNOG" id="KOG2845">
    <property type="taxonomic scope" value="Eukaryota"/>
</dbReference>
<keyword evidence="1" id="KW-0175">Coiled coil</keyword>
<feature type="compositionally biased region" description="Basic and acidic residues" evidence="2">
    <location>
        <begin position="121"/>
        <end position="130"/>
    </location>
</feature>
<evidence type="ECO:0000313" key="5">
    <source>
        <dbReference type="Proteomes" id="UP000001568"/>
    </source>
</evidence>
<feature type="region of interest" description="Disordered" evidence="2">
    <location>
        <begin position="65"/>
        <end position="130"/>
    </location>
</feature>
<dbReference type="GO" id="GO:0045893">
    <property type="term" value="P:positive regulation of DNA-templated transcription"/>
    <property type="evidence" value="ECO:0007669"/>
    <property type="project" value="TreeGrafter"/>
</dbReference>
<dbReference type="OMA" id="DDQSEWY"/>
<dbReference type="PANTHER" id="PTHR12963">
    <property type="entry name" value="THYROID RECEPTOR INTERACTING PROTEIN RELATED"/>
    <property type="match status" value="1"/>
</dbReference>
<dbReference type="Pfam" id="PF23134">
    <property type="entry name" value="TRIP4_3rd"/>
    <property type="match status" value="1"/>
</dbReference>
<feature type="compositionally biased region" description="Basic and acidic residues" evidence="2">
    <location>
        <begin position="437"/>
        <end position="454"/>
    </location>
</feature>
<dbReference type="OrthoDB" id="6614653at2759"/>
<dbReference type="RefSeq" id="XP_001415921.1">
    <property type="nucleotide sequence ID" value="XM_001415884.1"/>
</dbReference>
<dbReference type="Proteomes" id="UP000001568">
    <property type="component" value="Chromosome 1"/>
</dbReference>
<name>A4RRL0_OSTLU</name>
<dbReference type="KEGG" id="olu:OSTLU_13879"/>
<dbReference type="AlphaFoldDB" id="A4RRL0"/>
<evidence type="ECO:0000256" key="2">
    <source>
        <dbReference type="SAM" id="MobiDB-lite"/>
    </source>
</evidence>
<evidence type="ECO:0000259" key="3">
    <source>
        <dbReference type="Pfam" id="PF23134"/>
    </source>
</evidence>
<dbReference type="Gramene" id="ABO94213">
    <property type="protein sequence ID" value="ABO94213"/>
    <property type="gene ID" value="OSTLU_13879"/>
</dbReference>
<gene>
    <name evidence="4" type="ORF">OSTLU_13879</name>
</gene>
<feature type="compositionally biased region" description="Low complexity" evidence="2">
    <location>
        <begin position="92"/>
        <end position="119"/>
    </location>
</feature>
<sequence>MSSAELAALREAYADAEEWMLEGVCASLDGLRGDRAGVRETLGSFLGELDGETMETLADAWAPRAPEGAAGGRAREPAFASGSTRDDDARAGDGATVGTTTTTTAAASRDGAGANAKAGKSSRERAHARESKALRFVEKPLKARRGPSRGERAIRPGDELAPGDLAKSCVNCLACGKIFDLRAKDGVLSQTALAFLEGSARCTFCGAYVEVMLADGVTRFRGGDAGDGGAKPTAEAAARDVFEELSKISLGTVTSDARADGDAATAAAVAAKDRLVHFDQTSAKRTTVIDDQSEWYEIDGNAWLDETEREELKRQAKEMAEAEEEAKRKARTTWTLDLVGRKVVAPAAEDDAESTATSDDRASDSALAAAKAIRAALATNEEYAQGGGGAAASAAETARELERRVFVDPRVSARPSFLAAASPAPVSGGQNKGAASKKNDAFARRAGESSRVLDDDPFESVWEELNDLGFSQVS</sequence>
<evidence type="ECO:0000256" key="1">
    <source>
        <dbReference type="SAM" id="Coils"/>
    </source>
</evidence>
<dbReference type="PANTHER" id="PTHR12963:SF4">
    <property type="entry name" value="ACTIVATING SIGNAL COINTEGRATOR 1"/>
    <property type="match status" value="1"/>
</dbReference>
<proteinExistence type="predicted"/>
<dbReference type="EMBL" id="CP000581">
    <property type="protein sequence ID" value="ABO94213.1"/>
    <property type="molecule type" value="Genomic_DNA"/>
</dbReference>
<keyword evidence="5" id="KW-1185">Reference proteome</keyword>
<dbReference type="STRING" id="436017.A4RRL0"/>
<organism evidence="4 5">
    <name type="scientific">Ostreococcus lucimarinus (strain CCE9901)</name>
    <dbReference type="NCBI Taxonomy" id="436017"/>
    <lineage>
        <taxon>Eukaryota</taxon>
        <taxon>Viridiplantae</taxon>
        <taxon>Chlorophyta</taxon>
        <taxon>Mamiellophyceae</taxon>
        <taxon>Mamiellales</taxon>
        <taxon>Bathycoccaceae</taxon>
        <taxon>Ostreococcus</taxon>
    </lineage>
</organism>
<feature type="domain" description="Activating signal cointegrator 1 third" evidence="3">
    <location>
        <begin position="291"/>
        <end position="344"/>
    </location>
</feature>
<feature type="region of interest" description="Disordered" evidence="2">
    <location>
        <begin position="417"/>
        <end position="456"/>
    </location>
</feature>
<feature type="coiled-coil region" evidence="1">
    <location>
        <begin position="305"/>
        <end position="333"/>
    </location>
</feature>
<dbReference type="GO" id="GO:0005634">
    <property type="term" value="C:nucleus"/>
    <property type="evidence" value="ECO:0007669"/>
    <property type="project" value="TreeGrafter"/>
</dbReference>
<dbReference type="GeneID" id="4999566"/>
<dbReference type="InterPro" id="IPR039128">
    <property type="entry name" value="TRIP4-like"/>
</dbReference>
<dbReference type="InterPro" id="IPR056993">
    <property type="entry name" value="TRIP4_3rd_dom"/>
</dbReference>
<evidence type="ECO:0000313" key="4">
    <source>
        <dbReference type="EMBL" id="ABO94213.1"/>
    </source>
</evidence>
<accession>A4RRL0</accession>
<dbReference type="HOGENOM" id="CLU_685779_0_0_1"/>
<protein>
    <recommendedName>
        <fullName evidence="3">Activating signal cointegrator 1 third domain-containing protein</fullName>
    </recommendedName>
</protein>
<reference evidence="4 5" key="1">
    <citation type="journal article" date="2007" name="Proc. Natl. Acad. Sci. U.S.A.">
        <title>The tiny eukaryote Ostreococcus provides genomic insights into the paradox of plankton speciation.</title>
        <authorList>
            <person name="Palenik B."/>
            <person name="Grimwood J."/>
            <person name="Aerts A."/>
            <person name="Rouze P."/>
            <person name="Salamov A."/>
            <person name="Putnam N."/>
            <person name="Dupont C."/>
            <person name="Jorgensen R."/>
            <person name="Derelle E."/>
            <person name="Rombauts S."/>
            <person name="Zhou K."/>
            <person name="Otillar R."/>
            <person name="Merchant S.S."/>
            <person name="Podell S."/>
            <person name="Gaasterland T."/>
            <person name="Napoli C."/>
            <person name="Gendler K."/>
            <person name="Manuell A."/>
            <person name="Tai V."/>
            <person name="Vallon O."/>
            <person name="Piganeau G."/>
            <person name="Jancek S."/>
            <person name="Heijde M."/>
            <person name="Jabbari K."/>
            <person name="Bowler C."/>
            <person name="Lohr M."/>
            <person name="Robbens S."/>
            <person name="Werner G."/>
            <person name="Dubchak I."/>
            <person name="Pazour G.J."/>
            <person name="Ren Q."/>
            <person name="Paulsen I."/>
            <person name="Delwiche C."/>
            <person name="Schmutz J."/>
            <person name="Rokhsar D."/>
            <person name="Van de Peer Y."/>
            <person name="Moreau H."/>
            <person name="Grigoriev I.V."/>
        </authorList>
    </citation>
    <scope>NUCLEOTIDE SEQUENCE [LARGE SCALE GENOMIC DNA]</scope>
    <source>
        <strain evidence="4 5">CCE9901</strain>
    </source>
</reference>